<evidence type="ECO:0000313" key="3">
    <source>
        <dbReference type="Proteomes" id="UP000589292"/>
    </source>
</evidence>
<name>A0A7V8U910_9SPHN</name>
<keyword evidence="3" id="KW-1185">Reference proteome</keyword>
<organism evidence="2 3">
    <name type="scientific">Sphingomonas ursincola</name>
    <dbReference type="NCBI Taxonomy" id="56361"/>
    <lineage>
        <taxon>Bacteria</taxon>
        <taxon>Pseudomonadati</taxon>
        <taxon>Pseudomonadota</taxon>
        <taxon>Alphaproteobacteria</taxon>
        <taxon>Sphingomonadales</taxon>
        <taxon>Sphingomonadaceae</taxon>
        <taxon>Sphingomonas</taxon>
    </lineage>
</organism>
<gene>
    <name evidence="2" type="ORF">FG486_09645</name>
</gene>
<feature type="chain" id="PRO_5031556537" evidence="1">
    <location>
        <begin position="23"/>
        <end position="175"/>
    </location>
</feature>
<dbReference type="RefSeq" id="WP_181267364.1">
    <property type="nucleotide sequence ID" value="NZ_BAAAGB010000001.1"/>
</dbReference>
<protein>
    <submittedName>
        <fullName evidence="2">Uncharacterized protein</fullName>
    </submittedName>
</protein>
<proteinExistence type="predicted"/>
<evidence type="ECO:0000256" key="1">
    <source>
        <dbReference type="SAM" id="SignalP"/>
    </source>
</evidence>
<sequence length="175" mass="18765">MRHTVTAIVTLALLGTALPAAAQNQAADRPKTTEKMAEDVVTQPAQDVGIDKKDIPENLLRIQDKPYSLAGIKTCAQIRSAIGDMDAVLGEDLDVVNEASRDEKRKQTAGRVGGIIVNSIIPFRGVIREISGAAAQERRYNAAVYAGVVRRSFLKGVGLQRGCKYPSAPEPNAVK</sequence>
<reference evidence="2 3" key="1">
    <citation type="journal article" date="1994" name="Int. J. Syst. Bacteriol.">
        <title>Phylogenetic positions of novel aerobic, bacteriochlorophyll a-containing bacteria and description of Roseococcus thiosulfatophilus gen. nov., sp. nov., Erythromicrobium ramosum gen. nov., sp. nov., and Erythrobacter litoralis sp. nov.</title>
        <authorList>
            <person name="Yurkov V."/>
            <person name="Stackebrandt E."/>
            <person name="Holmes A."/>
            <person name="Fuerst J.A."/>
            <person name="Hugenholtz P."/>
            <person name="Golecki J."/>
            <person name="Gad'on N."/>
            <person name="Gorlenko V.M."/>
            <person name="Kompantseva E.I."/>
            <person name="Drews G."/>
        </authorList>
    </citation>
    <scope>NUCLEOTIDE SEQUENCE [LARGE SCALE GENOMIC DNA]</scope>
    <source>
        <strain evidence="2 3">KR-99</strain>
    </source>
</reference>
<comment type="caution">
    <text evidence="2">The sequence shown here is derived from an EMBL/GenBank/DDBJ whole genome shotgun (WGS) entry which is preliminary data.</text>
</comment>
<feature type="signal peptide" evidence="1">
    <location>
        <begin position="1"/>
        <end position="22"/>
    </location>
</feature>
<dbReference type="EMBL" id="VDES01000002">
    <property type="protein sequence ID" value="MBA1374603.1"/>
    <property type="molecule type" value="Genomic_DNA"/>
</dbReference>
<dbReference type="AlphaFoldDB" id="A0A7V8U910"/>
<evidence type="ECO:0000313" key="2">
    <source>
        <dbReference type="EMBL" id="MBA1374603.1"/>
    </source>
</evidence>
<keyword evidence="1" id="KW-0732">Signal</keyword>
<accession>A0A7V8U910</accession>
<dbReference type="Proteomes" id="UP000589292">
    <property type="component" value="Unassembled WGS sequence"/>
</dbReference>